<reference evidence="1" key="1">
    <citation type="submission" date="2014-11" db="EMBL/GenBank/DDBJ databases">
        <authorList>
            <person name="Amaro Gonzalez C."/>
        </authorList>
    </citation>
    <scope>NUCLEOTIDE SEQUENCE</scope>
</reference>
<protein>
    <submittedName>
        <fullName evidence="1">Uncharacterized protein</fullName>
    </submittedName>
</protein>
<accession>A0A0E9UUD0</accession>
<organism evidence="1">
    <name type="scientific">Anguilla anguilla</name>
    <name type="common">European freshwater eel</name>
    <name type="synonym">Muraena anguilla</name>
    <dbReference type="NCBI Taxonomy" id="7936"/>
    <lineage>
        <taxon>Eukaryota</taxon>
        <taxon>Metazoa</taxon>
        <taxon>Chordata</taxon>
        <taxon>Craniata</taxon>
        <taxon>Vertebrata</taxon>
        <taxon>Euteleostomi</taxon>
        <taxon>Actinopterygii</taxon>
        <taxon>Neopterygii</taxon>
        <taxon>Teleostei</taxon>
        <taxon>Anguilliformes</taxon>
        <taxon>Anguillidae</taxon>
        <taxon>Anguilla</taxon>
    </lineage>
</organism>
<evidence type="ECO:0000313" key="1">
    <source>
        <dbReference type="EMBL" id="JAH68795.1"/>
    </source>
</evidence>
<name>A0A0E9UUD0_ANGAN</name>
<reference evidence="1" key="2">
    <citation type="journal article" date="2015" name="Fish Shellfish Immunol.">
        <title>Early steps in the European eel (Anguilla anguilla)-Vibrio vulnificus interaction in the gills: Role of the RtxA13 toxin.</title>
        <authorList>
            <person name="Callol A."/>
            <person name="Pajuelo D."/>
            <person name="Ebbesson L."/>
            <person name="Teles M."/>
            <person name="MacKenzie S."/>
            <person name="Amaro C."/>
        </authorList>
    </citation>
    <scope>NUCLEOTIDE SEQUENCE</scope>
</reference>
<dbReference type="EMBL" id="GBXM01039782">
    <property type="protein sequence ID" value="JAH68795.1"/>
    <property type="molecule type" value="Transcribed_RNA"/>
</dbReference>
<proteinExistence type="predicted"/>
<sequence>MAFLTLKT</sequence>